<dbReference type="FunFam" id="2.130.10.10:FF:001350">
    <property type="entry name" value="tRNA (guanine-N(7)-)-methyltransferase non-catalytic subunit"/>
    <property type="match status" value="1"/>
</dbReference>
<dbReference type="PROSITE" id="PS50082">
    <property type="entry name" value="WD_REPEATS_2"/>
    <property type="match status" value="2"/>
</dbReference>
<dbReference type="PROSITE" id="PS50294">
    <property type="entry name" value="WD_REPEATS_REGION"/>
    <property type="match status" value="2"/>
</dbReference>
<evidence type="ECO:0000256" key="1">
    <source>
        <dbReference type="ARBA" id="ARBA00004123"/>
    </source>
</evidence>
<evidence type="ECO:0000256" key="2">
    <source>
        <dbReference type="ARBA" id="ARBA00022574"/>
    </source>
</evidence>
<dbReference type="PROSITE" id="PS00678">
    <property type="entry name" value="WD_REPEATS_1"/>
    <property type="match status" value="1"/>
</dbReference>
<comment type="caution">
    <text evidence="8">The sequence shown here is derived from an EMBL/GenBank/DDBJ whole genome shotgun (WGS) entry which is preliminary data.</text>
</comment>
<dbReference type="GO" id="GO:0005634">
    <property type="term" value="C:nucleus"/>
    <property type="evidence" value="ECO:0007669"/>
    <property type="project" value="UniProtKB-SubCell"/>
</dbReference>
<keyword evidence="5 6" id="KW-0539">Nucleus</keyword>
<reference evidence="8 9" key="1">
    <citation type="journal article" date="2023" name="Hortic Res">
        <title>Pangenome of water caltrop reveals structural variations and asymmetric subgenome divergence after allopolyploidization.</title>
        <authorList>
            <person name="Zhang X."/>
            <person name="Chen Y."/>
            <person name="Wang L."/>
            <person name="Yuan Y."/>
            <person name="Fang M."/>
            <person name="Shi L."/>
            <person name="Lu R."/>
            <person name="Comes H.P."/>
            <person name="Ma Y."/>
            <person name="Chen Y."/>
            <person name="Huang G."/>
            <person name="Zhou Y."/>
            <person name="Zheng Z."/>
            <person name="Qiu Y."/>
        </authorList>
    </citation>
    <scope>NUCLEOTIDE SEQUENCE [LARGE SCALE GENOMIC DNA]</scope>
    <source>
        <tissue evidence="8">Roots</tissue>
    </source>
</reference>
<dbReference type="Proteomes" id="UP001345219">
    <property type="component" value="Chromosome 6"/>
</dbReference>
<comment type="subcellular location">
    <subcellularLocation>
        <location evidence="1 6">Nucleus</location>
    </subcellularLocation>
</comment>
<dbReference type="Pfam" id="PF00400">
    <property type="entry name" value="WD40"/>
    <property type="match status" value="3"/>
</dbReference>
<dbReference type="PANTHER" id="PTHR16288:SF0">
    <property type="entry name" value="TRNA (GUANINE-N(7)-)-METHYLTRANSFERASE NON-CATALYTIC SUBUNIT WDR4"/>
    <property type="match status" value="1"/>
</dbReference>
<evidence type="ECO:0000256" key="4">
    <source>
        <dbReference type="ARBA" id="ARBA00022737"/>
    </source>
</evidence>
<dbReference type="PANTHER" id="PTHR16288">
    <property type="entry name" value="WD40 REPEAT PROTEIN 4"/>
    <property type="match status" value="1"/>
</dbReference>
<comment type="similarity">
    <text evidence="6">Belongs to the WD repeat TRM82 family.</text>
</comment>
<dbReference type="InterPro" id="IPR019775">
    <property type="entry name" value="WD40_repeat_CS"/>
</dbReference>
<dbReference type="AlphaFoldDB" id="A0AAN7JZL0"/>
<keyword evidence="4 6" id="KW-0677">Repeat</keyword>
<sequence>MADEDIPMEEGGEDNKELEVAPALIAIHPSQKSLAVAVGSDLRVYDLHEGCALSLVDESCKSYHKDSIRAIRYGVNGQLFVSAGDDKIVKIWLSNSWHCIGTICCEKRVSAIAISNDGLYVCFADKFGVVWLINLEEKDGIFSLVNEKAVPMLSHYCSIITSLEFSPSGQYIVSADRDFKIRVTMAPKRPLGGAHEIHCFCLGHSEFVSCLDFVSSPDCQEGFLVSGSGDSTVRLWDITTGSLLDTCEVGAKAGLLESNEKEEGNFYAVTDLSAVPECTTIAVAIQSFKGIILLSCNISVKSLSITKMISLSGEAFIPTCLGISMSENVLWMIMGISKLQGLDCSSLIRIRAISGIKQSNEEEPIVLEDSEVPGGKKLLDKLQGSISIQENAYLAASEALKKAMSSLLIKKQYSVVNREIRKRTRNDRKLKQ</sequence>
<proteinExistence type="inferred from homology"/>
<feature type="repeat" description="WD" evidence="7">
    <location>
        <begin position="201"/>
        <end position="246"/>
    </location>
</feature>
<dbReference type="SMART" id="SM00320">
    <property type="entry name" value="WD40"/>
    <property type="match status" value="4"/>
</dbReference>
<dbReference type="EMBL" id="JAXIOK010000013">
    <property type="protein sequence ID" value="KAK4756399.1"/>
    <property type="molecule type" value="Genomic_DNA"/>
</dbReference>
<dbReference type="HAMAP" id="MF_03056">
    <property type="entry name" value="TRM82"/>
    <property type="match status" value="1"/>
</dbReference>
<dbReference type="SUPFAM" id="SSF50978">
    <property type="entry name" value="WD40 repeat-like"/>
    <property type="match status" value="1"/>
</dbReference>
<dbReference type="InterPro" id="IPR036322">
    <property type="entry name" value="WD40_repeat_dom_sf"/>
</dbReference>
<dbReference type="InterPro" id="IPR028884">
    <property type="entry name" value="Trm82"/>
</dbReference>
<dbReference type="GO" id="GO:0106004">
    <property type="term" value="P:tRNA (guanine-N7)-methylation"/>
    <property type="evidence" value="ECO:0007669"/>
    <property type="project" value="UniProtKB-UniRule"/>
</dbReference>
<evidence type="ECO:0000256" key="5">
    <source>
        <dbReference type="ARBA" id="ARBA00023242"/>
    </source>
</evidence>
<evidence type="ECO:0000256" key="7">
    <source>
        <dbReference type="PROSITE-ProRule" id="PRU00221"/>
    </source>
</evidence>
<name>A0AAN7JZL0_9MYRT</name>
<dbReference type="GO" id="GO:0005829">
    <property type="term" value="C:cytosol"/>
    <property type="evidence" value="ECO:0007669"/>
    <property type="project" value="TreeGrafter"/>
</dbReference>
<organism evidence="8 9">
    <name type="scientific">Trapa incisa</name>
    <dbReference type="NCBI Taxonomy" id="236973"/>
    <lineage>
        <taxon>Eukaryota</taxon>
        <taxon>Viridiplantae</taxon>
        <taxon>Streptophyta</taxon>
        <taxon>Embryophyta</taxon>
        <taxon>Tracheophyta</taxon>
        <taxon>Spermatophyta</taxon>
        <taxon>Magnoliopsida</taxon>
        <taxon>eudicotyledons</taxon>
        <taxon>Gunneridae</taxon>
        <taxon>Pentapetalae</taxon>
        <taxon>rosids</taxon>
        <taxon>malvids</taxon>
        <taxon>Myrtales</taxon>
        <taxon>Lythraceae</taxon>
        <taxon>Trapa</taxon>
    </lineage>
</organism>
<dbReference type="GO" id="GO:0043527">
    <property type="term" value="C:tRNA methyltransferase complex"/>
    <property type="evidence" value="ECO:0007669"/>
    <property type="project" value="TreeGrafter"/>
</dbReference>
<comment type="pathway">
    <text evidence="6">tRNA modification; N(7)-methylguanine-tRNA biosynthesis.</text>
</comment>
<comment type="subunit">
    <text evidence="6">Forms a heterodimer with the catalytic subunit.</text>
</comment>
<keyword evidence="2 6" id="KW-0853">WD repeat</keyword>
<comment type="function">
    <text evidence="6">Required for the formation of N(7)-methylguanine at position 46 (m7G46) in tRNA. In the complex, it is required to stabilize and induce conformational changes of the catalytic subunit.</text>
</comment>
<evidence type="ECO:0000313" key="9">
    <source>
        <dbReference type="Proteomes" id="UP001345219"/>
    </source>
</evidence>
<dbReference type="Gene3D" id="2.130.10.10">
    <property type="entry name" value="YVTN repeat-like/Quinoprotein amine dehydrogenase"/>
    <property type="match status" value="2"/>
</dbReference>
<evidence type="ECO:0000313" key="8">
    <source>
        <dbReference type="EMBL" id="KAK4756399.1"/>
    </source>
</evidence>
<protein>
    <recommendedName>
        <fullName evidence="6">tRNA (guanine-N(7)-)-methyltransferase non-catalytic subunit</fullName>
    </recommendedName>
    <alternativeName>
        <fullName evidence="6">WD repeat-containing protein 4 homolog</fullName>
    </alternativeName>
</protein>
<accession>A0AAN7JZL0</accession>
<dbReference type="InterPro" id="IPR001680">
    <property type="entry name" value="WD40_rpt"/>
</dbReference>
<gene>
    <name evidence="8" type="ORF">SAY87_006526</name>
</gene>
<feature type="repeat" description="WD" evidence="7">
    <location>
        <begin position="61"/>
        <end position="92"/>
    </location>
</feature>
<dbReference type="InterPro" id="IPR015943">
    <property type="entry name" value="WD40/YVTN_repeat-like_dom_sf"/>
</dbReference>
<keyword evidence="9" id="KW-1185">Reference proteome</keyword>
<keyword evidence="3 6" id="KW-0819">tRNA processing</keyword>
<evidence type="ECO:0000256" key="3">
    <source>
        <dbReference type="ARBA" id="ARBA00022694"/>
    </source>
</evidence>
<evidence type="ECO:0000256" key="6">
    <source>
        <dbReference type="HAMAP-Rule" id="MF_03056"/>
    </source>
</evidence>